<dbReference type="Pfam" id="PF01370">
    <property type="entry name" value="Epimerase"/>
    <property type="match status" value="1"/>
</dbReference>
<dbReference type="Gene3D" id="3.40.50.720">
    <property type="entry name" value="NAD(P)-binding Rossmann-like Domain"/>
    <property type="match status" value="1"/>
</dbReference>
<evidence type="ECO:0000313" key="3">
    <source>
        <dbReference type="Proteomes" id="UP000178347"/>
    </source>
</evidence>
<dbReference type="InterPro" id="IPR036291">
    <property type="entry name" value="NAD(P)-bd_dom_sf"/>
</dbReference>
<dbReference type="PANTHER" id="PTHR43245">
    <property type="entry name" value="BIFUNCTIONAL POLYMYXIN RESISTANCE PROTEIN ARNA"/>
    <property type="match status" value="1"/>
</dbReference>
<dbReference type="AlphaFoldDB" id="A0A1F6MSA9"/>
<sequence>MFNKKSILNKKDVLVTGAAGVIGRELINLLKEAGANIRAVDFQEKPAAFGNIDYFRCDLSHPDSQFLFRFEPNYVFHLAADFERSAENLLFWDTNFANNILASHYTLNQAVKCPALKKIIFASSYLIYDKKLYNDTGGGNVLSEKSIINPRNICGVSKLQTERDIEFFYEKMNRRFSYACARIFRVYGQGSRDIISRWVRLALRSEELSVFDAKNSFDYIYAKDAALGLIKMAEIEEAKGIINLGTGVSASIGEVLELIRHLMPEVKSKNVKKSIFLESSCADVSKLKKKLGWIPQTRLEDGIKEIIAYEKKKISQR</sequence>
<dbReference type="InterPro" id="IPR001509">
    <property type="entry name" value="Epimerase_deHydtase"/>
</dbReference>
<dbReference type="PANTHER" id="PTHR43245:SF13">
    <property type="entry name" value="UDP-D-APIOSE_UDP-D-XYLOSE SYNTHASE 2"/>
    <property type="match status" value="1"/>
</dbReference>
<proteinExistence type="predicted"/>
<name>A0A1F6MSA9_9BACT</name>
<evidence type="ECO:0000313" key="2">
    <source>
        <dbReference type="EMBL" id="OGH74323.1"/>
    </source>
</evidence>
<accession>A0A1F6MSA9</accession>
<feature type="domain" description="NAD-dependent epimerase/dehydratase" evidence="1">
    <location>
        <begin position="13"/>
        <end position="245"/>
    </location>
</feature>
<dbReference type="InterPro" id="IPR050177">
    <property type="entry name" value="Lipid_A_modif_metabolic_enz"/>
</dbReference>
<gene>
    <name evidence="2" type="ORF">A3G00_02620</name>
</gene>
<dbReference type="Proteomes" id="UP000178347">
    <property type="component" value="Unassembled WGS sequence"/>
</dbReference>
<evidence type="ECO:0000259" key="1">
    <source>
        <dbReference type="Pfam" id="PF01370"/>
    </source>
</evidence>
<organism evidence="2 3">
    <name type="scientific">Candidatus Magasanikbacteria bacterium RIFCSPLOWO2_12_FULL_43_12</name>
    <dbReference type="NCBI Taxonomy" id="1798692"/>
    <lineage>
        <taxon>Bacteria</taxon>
        <taxon>Candidatus Magasanikiibacteriota</taxon>
    </lineage>
</organism>
<comment type="caution">
    <text evidence="2">The sequence shown here is derived from an EMBL/GenBank/DDBJ whole genome shotgun (WGS) entry which is preliminary data.</text>
</comment>
<protein>
    <recommendedName>
        <fullName evidence="1">NAD-dependent epimerase/dehydratase domain-containing protein</fullName>
    </recommendedName>
</protein>
<dbReference type="SUPFAM" id="SSF51735">
    <property type="entry name" value="NAD(P)-binding Rossmann-fold domains"/>
    <property type="match status" value="1"/>
</dbReference>
<dbReference type="EMBL" id="MFQN01000019">
    <property type="protein sequence ID" value="OGH74323.1"/>
    <property type="molecule type" value="Genomic_DNA"/>
</dbReference>
<reference evidence="2 3" key="1">
    <citation type="journal article" date="2016" name="Nat. Commun.">
        <title>Thousands of microbial genomes shed light on interconnected biogeochemical processes in an aquifer system.</title>
        <authorList>
            <person name="Anantharaman K."/>
            <person name="Brown C.T."/>
            <person name="Hug L.A."/>
            <person name="Sharon I."/>
            <person name="Castelle C.J."/>
            <person name="Probst A.J."/>
            <person name="Thomas B.C."/>
            <person name="Singh A."/>
            <person name="Wilkins M.J."/>
            <person name="Karaoz U."/>
            <person name="Brodie E.L."/>
            <person name="Williams K.H."/>
            <person name="Hubbard S.S."/>
            <person name="Banfield J.F."/>
        </authorList>
    </citation>
    <scope>NUCLEOTIDE SEQUENCE [LARGE SCALE GENOMIC DNA]</scope>
</reference>
<dbReference type="STRING" id="1798692.A3G00_02620"/>